<evidence type="ECO:0000256" key="1">
    <source>
        <dbReference type="SAM" id="MobiDB-lite"/>
    </source>
</evidence>
<accession>A0AAV4QDI0</accession>
<comment type="caution">
    <text evidence="2">The sequence shown here is derived from an EMBL/GenBank/DDBJ whole genome shotgun (WGS) entry which is preliminary data.</text>
</comment>
<sequence>MHSDKLLPTKLVGELYRFSGAKRTTLAGFLSTSPSFSHEFRTFIWESVGNPPLLQTTPDFLLANCGRRQGASSPNREIVNTAKISNVDEEGGG</sequence>
<dbReference type="Proteomes" id="UP001054837">
    <property type="component" value="Unassembled WGS sequence"/>
</dbReference>
<organism evidence="2 3">
    <name type="scientific">Caerostris darwini</name>
    <dbReference type="NCBI Taxonomy" id="1538125"/>
    <lineage>
        <taxon>Eukaryota</taxon>
        <taxon>Metazoa</taxon>
        <taxon>Ecdysozoa</taxon>
        <taxon>Arthropoda</taxon>
        <taxon>Chelicerata</taxon>
        <taxon>Arachnida</taxon>
        <taxon>Araneae</taxon>
        <taxon>Araneomorphae</taxon>
        <taxon>Entelegynae</taxon>
        <taxon>Araneoidea</taxon>
        <taxon>Araneidae</taxon>
        <taxon>Caerostris</taxon>
    </lineage>
</organism>
<feature type="region of interest" description="Disordered" evidence="1">
    <location>
        <begin position="69"/>
        <end position="93"/>
    </location>
</feature>
<proteinExistence type="predicted"/>
<reference evidence="2 3" key="1">
    <citation type="submission" date="2021-06" db="EMBL/GenBank/DDBJ databases">
        <title>Caerostris darwini draft genome.</title>
        <authorList>
            <person name="Kono N."/>
            <person name="Arakawa K."/>
        </authorList>
    </citation>
    <scope>NUCLEOTIDE SEQUENCE [LARGE SCALE GENOMIC DNA]</scope>
</reference>
<evidence type="ECO:0000313" key="2">
    <source>
        <dbReference type="EMBL" id="GIY05403.1"/>
    </source>
</evidence>
<dbReference type="AlphaFoldDB" id="A0AAV4QDI0"/>
<name>A0AAV4QDI0_9ARAC</name>
<dbReference type="EMBL" id="BPLQ01004074">
    <property type="protein sequence ID" value="GIY05403.1"/>
    <property type="molecule type" value="Genomic_DNA"/>
</dbReference>
<gene>
    <name evidence="2" type="ORF">CDAR_462891</name>
</gene>
<keyword evidence="3" id="KW-1185">Reference proteome</keyword>
<protein>
    <submittedName>
        <fullName evidence="2">Uncharacterized protein</fullName>
    </submittedName>
</protein>
<evidence type="ECO:0000313" key="3">
    <source>
        <dbReference type="Proteomes" id="UP001054837"/>
    </source>
</evidence>